<comment type="caution">
    <text evidence="4">The sequence shown here is derived from an EMBL/GenBank/DDBJ whole genome shotgun (WGS) entry which is preliminary data.</text>
</comment>
<evidence type="ECO:0000256" key="1">
    <source>
        <dbReference type="PROSITE-ProRule" id="PRU00110"/>
    </source>
</evidence>
<dbReference type="Proteomes" id="UP000031246">
    <property type="component" value="Unassembled WGS sequence"/>
</dbReference>
<dbReference type="OrthoDB" id="982275at2"/>
<evidence type="ECO:0000313" key="4">
    <source>
        <dbReference type="EMBL" id="KIA90319.1"/>
    </source>
</evidence>
<feature type="domain" description="HPt" evidence="3">
    <location>
        <begin position="18"/>
        <end position="112"/>
    </location>
</feature>
<keyword evidence="1" id="KW-0597">Phosphoprotein</keyword>
<dbReference type="InterPro" id="IPR008207">
    <property type="entry name" value="Sig_transdc_His_kin_Hpt_dom"/>
</dbReference>
<reference evidence="4 5" key="1">
    <citation type="submission" date="2014-10" db="EMBL/GenBank/DDBJ databases">
        <title>Pedobacter Kyungheensis.</title>
        <authorList>
            <person name="Anderson B.M."/>
            <person name="Newman J.D."/>
        </authorList>
    </citation>
    <scope>NUCLEOTIDE SEQUENCE [LARGE SCALE GENOMIC DNA]</scope>
    <source>
        <strain evidence="4 5">KACC 16221</strain>
    </source>
</reference>
<dbReference type="SUPFAM" id="SSF47226">
    <property type="entry name" value="Histidine-containing phosphotransfer domain, HPT domain"/>
    <property type="match status" value="1"/>
</dbReference>
<dbReference type="Pfam" id="PF01627">
    <property type="entry name" value="Hpt"/>
    <property type="match status" value="1"/>
</dbReference>
<accession>A0A0C1FR20</accession>
<dbReference type="EMBL" id="JSYN01000040">
    <property type="protein sequence ID" value="KIA90319.1"/>
    <property type="molecule type" value="Genomic_DNA"/>
</dbReference>
<evidence type="ECO:0000256" key="2">
    <source>
        <dbReference type="SAM" id="Coils"/>
    </source>
</evidence>
<organism evidence="4 5">
    <name type="scientific">Pedobacter kyungheensis</name>
    <dbReference type="NCBI Taxonomy" id="1069985"/>
    <lineage>
        <taxon>Bacteria</taxon>
        <taxon>Pseudomonadati</taxon>
        <taxon>Bacteroidota</taxon>
        <taxon>Sphingobacteriia</taxon>
        <taxon>Sphingobacteriales</taxon>
        <taxon>Sphingobacteriaceae</taxon>
        <taxon>Pedobacter</taxon>
    </lineage>
</organism>
<dbReference type="AlphaFoldDB" id="A0A0C1FR20"/>
<feature type="modified residue" description="Phosphohistidine" evidence="1">
    <location>
        <position position="57"/>
    </location>
</feature>
<dbReference type="GO" id="GO:0004672">
    <property type="term" value="F:protein kinase activity"/>
    <property type="evidence" value="ECO:0007669"/>
    <property type="project" value="UniProtKB-ARBA"/>
</dbReference>
<keyword evidence="2" id="KW-0175">Coiled coil</keyword>
<name>A0A0C1FR20_9SPHI</name>
<feature type="coiled-coil region" evidence="2">
    <location>
        <begin position="95"/>
        <end position="122"/>
    </location>
</feature>
<sequence>MQKRVLDFSYVINMVGDDAEGLIEVFETFLKQMPIYFEELDQALNQLDWDKVARYAHKIKPIFAYVGCPDVRDLVQEIEQKAQNRIELASIPADIQTLKAESAEINKLIEAEKDRLEAKRSEAD</sequence>
<keyword evidence="5" id="KW-1185">Reference proteome</keyword>
<evidence type="ECO:0000313" key="5">
    <source>
        <dbReference type="Proteomes" id="UP000031246"/>
    </source>
</evidence>
<dbReference type="InterPro" id="IPR036641">
    <property type="entry name" value="HPT_dom_sf"/>
</dbReference>
<dbReference type="GO" id="GO:0000160">
    <property type="term" value="P:phosphorelay signal transduction system"/>
    <property type="evidence" value="ECO:0007669"/>
    <property type="project" value="InterPro"/>
</dbReference>
<dbReference type="PROSITE" id="PS50894">
    <property type="entry name" value="HPT"/>
    <property type="match status" value="1"/>
</dbReference>
<proteinExistence type="predicted"/>
<dbReference type="RefSeq" id="WP_039482405.1">
    <property type="nucleotide sequence ID" value="NZ_JSYN01000040.1"/>
</dbReference>
<dbReference type="Gene3D" id="1.20.120.160">
    <property type="entry name" value="HPT domain"/>
    <property type="match status" value="1"/>
</dbReference>
<dbReference type="SMART" id="SM00073">
    <property type="entry name" value="HPT"/>
    <property type="match status" value="1"/>
</dbReference>
<evidence type="ECO:0000259" key="3">
    <source>
        <dbReference type="PROSITE" id="PS50894"/>
    </source>
</evidence>
<gene>
    <name evidence="4" type="ORF">OC25_24675</name>
</gene>
<protein>
    <recommendedName>
        <fullName evidence="3">HPt domain-containing protein</fullName>
    </recommendedName>
</protein>